<evidence type="ECO:0000259" key="8">
    <source>
        <dbReference type="SMART" id="SM00859"/>
    </source>
</evidence>
<dbReference type="InterPro" id="IPR000534">
    <property type="entry name" value="Semialdehyde_DH_NAD-bd"/>
</dbReference>
<feature type="domain" description="Semialdehyde dehydrogenase NAD-binding" evidence="8">
    <location>
        <begin position="5"/>
        <end position="106"/>
    </location>
</feature>
<keyword evidence="10" id="KW-1185">Reference proteome</keyword>
<keyword evidence="3 6" id="KW-0028">Amino-acid biosynthesis</keyword>
<dbReference type="InterPro" id="IPR050085">
    <property type="entry name" value="AGPR"/>
</dbReference>
<dbReference type="InterPro" id="IPR058924">
    <property type="entry name" value="AGPR_dimerisation_dom"/>
</dbReference>
<comment type="catalytic activity">
    <reaction evidence="6">
        <text>N-acetyl-L-glutamate 5-semialdehyde + phosphate + NADP(+) = N-acetyl-L-glutamyl 5-phosphate + NADPH + H(+)</text>
        <dbReference type="Rhea" id="RHEA:21588"/>
        <dbReference type="ChEBI" id="CHEBI:15378"/>
        <dbReference type="ChEBI" id="CHEBI:29123"/>
        <dbReference type="ChEBI" id="CHEBI:43474"/>
        <dbReference type="ChEBI" id="CHEBI:57783"/>
        <dbReference type="ChEBI" id="CHEBI:57936"/>
        <dbReference type="ChEBI" id="CHEBI:58349"/>
        <dbReference type="EC" id="1.2.1.38"/>
    </reaction>
</comment>
<dbReference type="AlphaFoldDB" id="A0A2N8KNV8"/>
<dbReference type="PANTHER" id="PTHR32338">
    <property type="entry name" value="N-ACETYL-GAMMA-GLUTAMYL-PHOSPHATE REDUCTASE, CHLOROPLASTIC-RELATED-RELATED"/>
    <property type="match status" value="1"/>
</dbReference>
<dbReference type="Pfam" id="PF22698">
    <property type="entry name" value="Semialdhyde_dhC_1"/>
    <property type="match status" value="1"/>
</dbReference>
<evidence type="ECO:0000256" key="4">
    <source>
        <dbReference type="ARBA" id="ARBA00022857"/>
    </source>
</evidence>
<dbReference type="SUPFAM" id="SSF55347">
    <property type="entry name" value="Glyceraldehyde-3-phosphate dehydrogenase-like, C-terminal domain"/>
    <property type="match status" value="1"/>
</dbReference>
<dbReference type="CDD" id="cd17896">
    <property type="entry name" value="AGPR_2_N"/>
    <property type="match status" value="1"/>
</dbReference>
<dbReference type="GO" id="GO:0005737">
    <property type="term" value="C:cytoplasm"/>
    <property type="evidence" value="ECO:0007669"/>
    <property type="project" value="UniProtKB-SubCell"/>
</dbReference>
<dbReference type="GO" id="GO:0006526">
    <property type="term" value="P:L-arginine biosynthetic process"/>
    <property type="evidence" value="ECO:0007669"/>
    <property type="project" value="UniProtKB-UniRule"/>
</dbReference>
<sequence>MTQPLVFIDGDQGTTGLQIHERLHGRADLRLLTLPEAERKNPQRRAEAINACDVAILCLPDEPARQAVAAIANPAVRVIDASSAHRTDAGWVYGFPEMNAEQAGLIAQARRVSNPGCYPTGAIALLGPLVRAGLVPADYPVAVHAVSGYSGGGRASVQAYEDPDGPRGPAFQLYGLGLAHKHTPEIQRHAGLTQRPVFVPAYGAFRQGIVLTVPLQLRLLAPGVDAARLHDCLQGHYAQAAHVQVVAPEEAAGHTHLDPQALNGTNDLRLAVYGNAQHGQVLLTAVFDNLGKGASGAAVQNLDLMLAAMR</sequence>
<dbReference type="SUPFAM" id="SSF51735">
    <property type="entry name" value="NAD(P)-binding Rossmann-fold domains"/>
    <property type="match status" value="1"/>
</dbReference>
<evidence type="ECO:0000256" key="2">
    <source>
        <dbReference type="ARBA" id="ARBA00022571"/>
    </source>
</evidence>
<comment type="caution">
    <text evidence="9">The sequence shown here is derived from an EMBL/GenBank/DDBJ whole genome shotgun (WGS) entry which is preliminary data.</text>
</comment>
<accession>A0A2N8KNV8</accession>
<dbReference type="UniPathway" id="UPA00068">
    <property type="reaction ID" value="UER00108"/>
</dbReference>
<evidence type="ECO:0000313" key="10">
    <source>
        <dbReference type="Proteomes" id="UP000235994"/>
    </source>
</evidence>
<organism evidence="9 10">
    <name type="scientific">Achromobacter pulmonis</name>
    <dbReference type="NCBI Taxonomy" id="1389932"/>
    <lineage>
        <taxon>Bacteria</taxon>
        <taxon>Pseudomonadati</taxon>
        <taxon>Pseudomonadota</taxon>
        <taxon>Betaproteobacteria</taxon>
        <taxon>Burkholderiales</taxon>
        <taxon>Alcaligenaceae</taxon>
        <taxon>Achromobacter</taxon>
    </lineage>
</organism>
<dbReference type="Gene3D" id="3.40.50.720">
    <property type="entry name" value="NAD(P)-binding Rossmann-like Domain"/>
    <property type="match status" value="1"/>
</dbReference>
<keyword evidence="2 6" id="KW-0055">Arginine biosynthesis</keyword>
<comment type="pathway">
    <text evidence="6">Amino-acid biosynthesis; L-arginine biosynthesis; N(2)-acetyl-L-ornithine from L-glutamate: step 3/4.</text>
</comment>
<protein>
    <recommendedName>
        <fullName evidence="6">N-acetyl-gamma-glutamyl-phosphate reductase</fullName>
        <shortName evidence="6">AGPR</shortName>
        <ecNumber evidence="6">1.2.1.38</ecNumber>
    </recommendedName>
    <alternativeName>
        <fullName evidence="6">N-acetyl-glutamate semialdehyde dehydrogenase</fullName>
        <shortName evidence="6">NAGSA dehydrogenase</shortName>
    </alternativeName>
</protein>
<gene>
    <name evidence="6 9" type="primary">argC</name>
    <name evidence="9" type="ORF">C1I89_01630</name>
</gene>
<keyword evidence="1 6" id="KW-0963">Cytoplasm</keyword>
<dbReference type="Gene3D" id="3.30.360.10">
    <property type="entry name" value="Dihydrodipicolinate Reductase, domain 2"/>
    <property type="match status" value="1"/>
</dbReference>
<comment type="function">
    <text evidence="6">Catalyzes the NADPH-dependent reduction of N-acetyl-5-glutamyl phosphate to yield N-acetyl-L-glutamate 5-semialdehyde.</text>
</comment>
<dbReference type="InterPro" id="IPR023013">
    <property type="entry name" value="AGPR_AS"/>
</dbReference>
<evidence type="ECO:0000256" key="5">
    <source>
        <dbReference type="ARBA" id="ARBA00023002"/>
    </source>
</evidence>
<comment type="similarity">
    <text evidence="6">Belongs to the NAGSA dehydrogenase family. Type 2 subfamily.</text>
</comment>
<evidence type="ECO:0000313" key="9">
    <source>
        <dbReference type="EMBL" id="PND35125.1"/>
    </source>
</evidence>
<dbReference type="GO" id="GO:0003942">
    <property type="term" value="F:N-acetyl-gamma-glutamyl-phosphate reductase activity"/>
    <property type="evidence" value="ECO:0007669"/>
    <property type="project" value="UniProtKB-UniRule"/>
</dbReference>
<dbReference type="Proteomes" id="UP000235994">
    <property type="component" value="Unassembled WGS sequence"/>
</dbReference>
<evidence type="ECO:0000256" key="7">
    <source>
        <dbReference type="PROSITE-ProRule" id="PRU10010"/>
    </source>
</evidence>
<dbReference type="RefSeq" id="WP_102771070.1">
    <property type="nucleotide sequence ID" value="NZ_POQS01000001.1"/>
</dbReference>
<dbReference type="Pfam" id="PF01118">
    <property type="entry name" value="Semialdhyde_dh"/>
    <property type="match status" value="1"/>
</dbReference>
<dbReference type="GO" id="GO:0051287">
    <property type="term" value="F:NAD binding"/>
    <property type="evidence" value="ECO:0007669"/>
    <property type="project" value="InterPro"/>
</dbReference>
<dbReference type="CDD" id="cd23935">
    <property type="entry name" value="AGPR_2_C"/>
    <property type="match status" value="1"/>
</dbReference>
<feature type="active site" evidence="6 7">
    <location>
        <position position="117"/>
    </location>
</feature>
<dbReference type="EC" id="1.2.1.38" evidence="6"/>
<keyword evidence="4 6" id="KW-0521">NADP</keyword>
<evidence type="ECO:0000256" key="3">
    <source>
        <dbReference type="ARBA" id="ARBA00022605"/>
    </source>
</evidence>
<dbReference type="NCBIfam" id="TIGR01851">
    <property type="entry name" value="argC_other"/>
    <property type="match status" value="1"/>
</dbReference>
<name>A0A2N8KNV8_9BURK</name>
<dbReference type="EMBL" id="POQS01000001">
    <property type="protein sequence ID" value="PND35125.1"/>
    <property type="molecule type" value="Genomic_DNA"/>
</dbReference>
<proteinExistence type="inferred from homology"/>
<comment type="subcellular location">
    <subcellularLocation>
        <location evidence="6">Cytoplasm</location>
    </subcellularLocation>
</comment>
<dbReference type="InterPro" id="IPR036291">
    <property type="entry name" value="NAD(P)-bd_dom_sf"/>
</dbReference>
<evidence type="ECO:0000256" key="1">
    <source>
        <dbReference type="ARBA" id="ARBA00022490"/>
    </source>
</evidence>
<reference evidence="9 10" key="1">
    <citation type="submission" date="2018-01" db="EMBL/GenBank/DDBJ databases">
        <title>The draft genome of an aniline degradation strain ANB-1.</title>
        <authorList>
            <person name="Zhang L."/>
            <person name="Jiang J."/>
        </authorList>
    </citation>
    <scope>NUCLEOTIDE SEQUENCE [LARGE SCALE GENOMIC DNA]</scope>
    <source>
        <strain evidence="9 10">ANB-1</strain>
    </source>
</reference>
<dbReference type="HAMAP" id="MF_01110">
    <property type="entry name" value="ArgC_type2"/>
    <property type="match status" value="1"/>
</dbReference>
<dbReference type="SMART" id="SM00859">
    <property type="entry name" value="Semialdhyde_dh"/>
    <property type="match status" value="1"/>
</dbReference>
<evidence type="ECO:0000256" key="6">
    <source>
        <dbReference type="HAMAP-Rule" id="MF_01110"/>
    </source>
</evidence>
<dbReference type="InterPro" id="IPR010136">
    <property type="entry name" value="AGPR_type-2"/>
</dbReference>
<keyword evidence="5 6" id="KW-0560">Oxidoreductase</keyword>
<dbReference type="PROSITE" id="PS01224">
    <property type="entry name" value="ARGC"/>
    <property type="match status" value="1"/>
</dbReference>
<dbReference type="PANTHER" id="PTHR32338:SF10">
    <property type="entry name" value="N-ACETYL-GAMMA-GLUTAMYL-PHOSPHATE REDUCTASE, CHLOROPLASTIC-RELATED"/>
    <property type="match status" value="1"/>
</dbReference>